<protein>
    <submittedName>
        <fullName evidence="1">Cyclopropane-fatty-acyl-phospholipid synthase family protein</fullName>
        <ecNumber evidence="1">2.1.1.-</ecNumber>
    </submittedName>
</protein>
<proteinExistence type="predicted"/>
<reference evidence="1 2" key="1">
    <citation type="journal article" date="2016" name="Int. J. Syst. Evol. Microbiol.">
        <title>Lysobacter erysipheiresistens sp. nov., an antagonist of powdery mildew, isolated from tobacco-cultivated soil.</title>
        <authorList>
            <person name="Xie B."/>
            <person name="Li T."/>
            <person name="Lin X."/>
            <person name="Wang C.J."/>
            <person name="Chen Y.J."/>
            <person name="Liu W.J."/>
            <person name="Zhao Z.W."/>
        </authorList>
    </citation>
    <scope>NUCLEOTIDE SEQUENCE [LARGE SCALE GENOMIC DNA]</scope>
    <source>
        <strain evidence="1 2">RS-LYSO-3</strain>
    </source>
</reference>
<dbReference type="GO" id="GO:0032259">
    <property type="term" value="P:methylation"/>
    <property type="evidence" value="ECO:0007669"/>
    <property type="project" value="UniProtKB-KW"/>
</dbReference>
<keyword evidence="1" id="KW-0489">Methyltransferase</keyword>
<keyword evidence="1" id="KW-0808">Transferase</keyword>
<dbReference type="Gene3D" id="3.40.50.150">
    <property type="entry name" value="Vaccinia Virus protein VP39"/>
    <property type="match status" value="1"/>
</dbReference>
<evidence type="ECO:0000313" key="1">
    <source>
        <dbReference type="EMBL" id="MEG3183742.1"/>
    </source>
</evidence>
<comment type="caution">
    <text evidence="1">The sequence shown here is derived from an EMBL/GenBank/DDBJ whole genome shotgun (WGS) entry which is preliminary data.</text>
</comment>
<name>A0ABU7YXT4_9GAMM</name>
<gene>
    <name evidence="1" type="ORF">SNE34_06945</name>
</gene>
<dbReference type="EC" id="2.1.1.-" evidence="1"/>
<dbReference type="Proteomes" id="UP001355056">
    <property type="component" value="Unassembled WGS sequence"/>
</dbReference>
<evidence type="ECO:0000313" key="2">
    <source>
        <dbReference type="Proteomes" id="UP001355056"/>
    </source>
</evidence>
<organism evidence="1 2">
    <name type="scientific">Novilysobacter erysipheiresistens</name>
    <dbReference type="NCBI Taxonomy" id="1749332"/>
    <lineage>
        <taxon>Bacteria</taxon>
        <taxon>Pseudomonadati</taxon>
        <taxon>Pseudomonadota</taxon>
        <taxon>Gammaproteobacteria</taxon>
        <taxon>Lysobacterales</taxon>
        <taxon>Lysobacteraceae</taxon>
        <taxon>Novilysobacter</taxon>
    </lineage>
</organism>
<keyword evidence="2" id="KW-1185">Reference proteome</keyword>
<dbReference type="Pfam" id="PF02353">
    <property type="entry name" value="CMAS"/>
    <property type="match status" value="1"/>
</dbReference>
<dbReference type="SUPFAM" id="SSF53335">
    <property type="entry name" value="S-adenosyl-L-methionine-dependent methyltransferases"/>
    <property type="match status" value="1"/>
</dbReference>
<dbReference type="EMBL" id="JAXGFP010000003">
    <property type="protein sequence ID" value="MEG3183742.1"/>
    <property type="molecule type" value="Genomic_DNA"/>
</dbReference>
<sequence length="361" mass="41227">MNTAIHARDLAPDVPAAGLLGLAERGWLPDSLLRLGIRRMCAQRLAQESAGGPQAQSERMQRQLAELRDSPVAIHTDAANRQHYELPPAFFQGCLGPRLKYSSCYYPSGNETLAEAEDAMLALYGERAGLADGQDILELGCGWGSLTLWMAQRYPAARITAVSNSRPQREFIEARCRARGLANVRVLTCDVNRLELAPAQFDRCVSIEMFEHMRNYQTLLGRVGEWLRDDGKLFVHVFCHRTLLYPFESDGDDNWMGRHFFTGGLMPSADTFSWFQRDLTLAQRWLLDGRHYQRTANHWLQAQDAARAELMPILVDAYGDAAGLWWQRWRMFWMACAELFGYDEGREWMVGHYLFDKSGRR</sequence>
<accession>A0ABU7YXT4</accession>
<dbReference type="PANTHER" id="PTHR43832">
    <property type="match status" value="1"/>
</dbReference>
<dbReference type="RefSeq" id="WP_332616026.1">
    <property type="nucleotide sequence ID" value="NZ_JAXGFP010000003.1"/>
</dbReference>
<dbReference type="InterPro" id="IPR029063">
    <property type="entry name" value="SAM-dependent_MTases_sf"/>
</dbReference>
<dbReference type="GO" id="GO:0008168">
    <property type="term" value="F:methyltransferase activity"/>
    <property type="evidence" value="ECO:0007669"/>
    <property type="project" value="UniProtKB-KW"/>
</dbReference>
<dbReference type="CDD" id="cd02440">
    <property type="entry name" value="AdoMet_MTases"/>
    <property type="match status" value="1"/>
</dbReference>
<dbReference type="PANTHER" id="PTHR43832:SF1">
    <property type="entry name" value="S-ADENOSYL-L-METHIONINE-DEPENDENT METHYLTRANSFERASES SUPERFAMILY PROTEIN"/>
    <property type="match status" value="1"/>
</dbReference>